<reference evidence="1" key="2">
    <citation type="journal article" date="2015" name="Data Brief">
        <title>Shoot transcriptome of the giant reed, Arundo donax.</title>
        <authorList>
            <person name="Barrero R.A."/>
            <person name="Guerrero F.D."/>
            <person name="Moolhuijzen P."/>
            <person name="Goolsby J.A."/>
            <person name="Tidwell J."/>
            <person name="Bellgard S.E."/>
            <person name="Bellgard M.I."/>
        </authorList>
    </citation>
    <scope>NUCLEOTIDE SEQUENCE</scope>
    <source>
        <tissue evidence="1">Shoot tissue taken approximately 20 cm above the soil surface</tissue>
    </source>
</reference>
<name>A0A0A9C6P0_ARUDO</name>
<reference evidence="1" key="1">
    <citation type="submission" date="2014-09" db="EMBL/GenBank/DDBJ databases">
        <authorList>
            <person name="Magalhaes I.L.F."/>
            <person name="Oliveira U."/>
            <person name="Santos F.R."/>
            <person name="Vidigal T.H.D.A."/>
            <person name="Brescovit A.D."/>
            <person name="Santos A.J."/>
        </authorList>
    </citation>
    <scope>NUCLEOTIDE SEQUENCE</scope>
    <source>
        <tissue evidence="1">Shoot tissue taken approximately 20 cm above the soil surface</tissue>
    </source>
</reference>
<dbReference type="EMBL" id="GBRH01230723">
    <property type="protein sequence ID" value="JAD67172.1"/>
    <property type="molecule type" value="Transcribed_RNA"/>
</dbReference>
<proteinExistence type="predicted"/>
<dbReference type="AlphaFoldDB" id="A0A0A9C6P0"/>
<protein>
    <submittedName>
        <fullName evidence="1">Uncharacterized protein</fullName>
    </submittedName>
</protein>
<organism evidence="1">
    <name type="scientific">Arundo donax</name>
    <name type="common">Giant reed</name>
    <name type="synonym">Donax arundinaceus</name>
    <dbReference type="NCBI Taxonomy" id="35708"/>
    <lineage>
        <taxon>Eukaryota</taxon>
        <taxon>Viridiplantae</taxon>
        <taxon>Streptophyta</taxon>
        <taxon>Embryophyta</taxon>
        <taxon>Tracheophyta</taxon>
        <taxon>Spermatophyta</taxon>
        <taxon>Magnoliopsida</taxon>
        <taxon>Liliopsida</taxon>
        <taxon>Poales</taxon>
        <taxon>Poaceae</taxon>
        <taxon>PACMAD clade</taxon>
        <taxon>Arundinoideae</taxon>
        <taxon>Arundineae</taxon>
        <taxon>Arundo</taxon>
    </lineage>
</organism>
<accession>A0A0A9C6P0</accession>
<evidence type="ECO:0000313" key="1">
    <source>
        <dbReference type="EMBL" id="JAD67172.1"/>
    </source>
</evidence>
<sequence length="29" mass="3438">MNIISIFFYMETFLLVHICVELSMKASQE</sequence>